<dbReference type="InterPro" id="IPR052018">
    <property type="entry name" value="PHP_domain"/>
</dbReference>
<dbReference type="EMBL" id="JGYK01000001">
    <property type="protein sequence ID" value="KFI39724.1"/>
    <property type="molecule type" value="Genomic_DNA"/>
</dbReference>
<feature type="region of interest" description="Disordered" evidence="1">
    <location>
        <begin position="13"/>
        <end position="36"/>
    </location>
</feature>
<dbReference type="SMART" id="SM00481">
    <property type="entry name" value="POLIIIAc"/>
    <property type="match status" value="1"/>
</dbReference>
<evidence type="ECO:0000313" key="4">
    <source>
        <dbReference type="Proteomes" id="UP000029015"/>
    </source>
</evidence>
<dbReference type="SUPFAM" id="SSF89550">
    <property type="entry name" value="PHP domain-like"/>
    <property type="match status" value="1"/>
</dbReference>
<protein>
    <submittedName>
        <fullName evidence="3">PHP domain containing protein</fullName>
    </submittedName>
</protein>
<keyword evidence="4" id="KW-1185">Reference proteome</keyword>
<dbReference type="GO" id="GO:0035312">
    <property type="term" value="F:5'-3' DNA exonuclease activity"/>
    <property type="evidence" value="ECO:0007669"/>
    <property type="project" value="TreeGrafter"/>
</dbReference>
<dbReference type="InterPro" id="IPR003141">
    <property type="entry name" value="Pol/His_phosphatase_N"/>
</dbReference>
<name>A0A086YZM4_9BIFI</name>
<dbReference type="Proteomes" id="UP000029015">
    <property type="component" value="Unassembled WGS sequence"/>
</dbReference>
<organism evidence="3 4">
    <name type="scientific">Bifidobacterium actinocoloniiforme DSM 22766</name>
    <dbReference type="NCBI Taxonomy" id="1437605"/>
    <lineage>
        <taxon>Bacteria</taxon>
        <taxon>Bacillati</taxon>
        <taxon>Actinomycetota</taxon>
        <taxon>Actinomycetes</taxon>
        <taxon>Bifidobacteriales</taxon>
        <taxon>Bifidobacteriaceae</taxon>
        <taxon>Bifidobacterium</taxon>
    </lineage>
</organism>
<dbReference type="Pfam" id="PF02811">
    <property type="entry name" value="PHP"/>
    <property type="match status" value="1"/>
</dbReference>
<dbReference type="AlphaFoldDB" id="A0A086YZM4"/>
<gene>
    <name evidence="3" type="ORF">BACT_0424</name>
</gene>
<sequence length="316" mass="33683">MTNEAMRHALSEYGLTHVGSGPESGPGSAGKREAGEGAGWDLHCHTVFSDGTEPPEQLVFQARTLGLEGVAITDHDTTQGWSASAAAARSQGFPVLPGTEITADDDGVSVHLLAYGYDPDDESLSRLFRMTRQARLERARKMVEAMSRDFPITWDSVLVQVKEGGRTTVGRPHIADALVAAGVYRTRSEAFQGACSSRSPYYRPTPSPSAPQAVEAVKAAGGVAVVAHPGATKRNAVLLSDQQIERLAALGLDGLEVWHRDNSMAQRDRLLGLARRLGLLVTGGSDWHGAGKPNRLGEHTTDRSTVETIIARSALG</sequence>
<dbReference type="eggNOG" id="COG0613">
    <property type="taxonomic scope" value="Bacteria"/>
</dbReference>
<proteinExistence type="predicted"/>
<dbReference type="InterPro" id="IPR016195">
    <property type="entry name" value="Pol/histidinol_Pase-like"/>
</dbReference>
<dbReference type="Gene3D" id="3.20.20.140">
    <property type="entry name" value="Metal-dependent hydrolases"/>
    <property type="match status" value="1"/>
</dbReference>
<dbReference type="CDD" id="cd07438">
    <property type="entry name" value="PHP_HisPPase_AMP"/>
    <property type="match status" value="1"/>
</dbReference>
<feature type="domain" description="Polymerase/histidinol phosphatase N-terminal" evidence="2">
    <location>
        <begin position="40"/>
        <end position="105"/>
    </location>
</feature>
<dbReference type="GO" id="GO:0004534">
    <property type="term" value="F:5'-3' RNA exonuclease activity"/>
    <property type="evidence" value="ECO:0007669"/>
    <property type="project" value="TreeGrafter"/>
</dbReference>
<dbReference type="PANTHER" id="PTHR42924">
    <property type="entry name" value="EXONUCLEASE"/>
    <property type="match status" value="1"/>
</dbReference>
<reference evidence="3 4" key="1">
    <citation type="submission" date="2014-03" db="EMBL/GenBank/DDBJ databases">
        <title>Genomics of Bifidobacteria.</title>
        <authorList>
            <person name="Ventura M."/>
            <person name="Milani C."/>
            <person name="Lugli G.A."/>
        </authorList>
    </citation>
    <scope>NUCLEOTIDE SEQUENCE [LARGE SCALE GENOMIC DNA]</scope>
    <source>
        <strain evidence="3 4">DSM 22766</strain>
    </source>
</reference>
<accession>A0A086YZM4</accession>
<dbReference type="STRING" id="1437605.AB656_00735"/>
<dbReference type="PANTHER" id="PTHR42924:SF3">
    <property type="entry name" value="POLYMERASE_HISTIDINOL PHOSPHATASE N-TERMINAL DOMAIN-CONTAINING PROTEIN"/>
    <property type="match status" value="1"/>
</dbReference>
<evidence type="ECO:0000256" key="1">
    <source>
        <dbReference type="SAM" id="MobiDB-lite"/>
    </source>
</evidence>
<dbReference type="RefSeq" id="WP_236681883.1">
    <property type="nucleotide sequence ID" value="NZ_CP011786.1"/>
</dbReference>
<evidence type="ECO:0000259" key="2">
    <source>
        <dbReference type="SMART" id="SM00481"/>
    </source>
</evidence>
<comment type="caution">
    <text evidence="3">The sequence shown here is derived from an EMBL/GenBank/DDBJ whole genome shotgun (WGS) entry which is preliminary data.</text>
</comment>
<evidence type="ECO:0000313" key="3">
    <source>
        <dbReference type="EMBL" id="KFI39724.1"/>
    </source>
</evidence>
<dbReference type="Gene3D" id="1.10.150.650">
    <property type="match status" value="1"/>
</dbReference>
<dbReference type="InterPro" id="IPR004013">
    <property type="entry name" value="PHP_dom"/>
</dbReference>